<evidence type="ECO:0000256" key="3">
    <source>
        <dbReference type="ARBA" id="ARBA00022448"/>
    </source>
</evidence>
<evidence type="ECO:0000256" key="1">
    <source>
        <dbReference type="ARBA" id="ARBA00004651"/>
    </source>
</evidence>
<dbReference type="Proteomes" id="UP001162834">
    <property type="component" value="Chromosome"/>
</dbReference>
<feature type="transmembrane region" description="Helical" evidence="8">
    <location>
        <begin position="290"/>
        <end position="323"/>
    </location>
</feature>
<evidence type="ECO:0000313" key="9">
    <source>
        <dbReference type="EMBL" id="UGS39173.1"/>
    </source>
</evidence>
<reference evidence="9" key="1">
    <citation type="journal article" date="2022" name="Int. J. Syst. Evol. Microbiol.">
        <title>Pseudomonas aegrilactucae sp. nov. and Pseudomonas morbosilactucae sp. nov., pathogens causing bacterial rot of lettuce in Japan.</title>
        <authorList>
            <person name="Sawada H."/>
            <person name="Fujikawa T."/>
            <person name="Satou M."/>
        </authorList>
    </citation>
    <scope>NUCLEOTIDE SEQUENCE</scope>
    <source>
        <strain evidence="9">0166_1</strain>
    </source>
</reference>
<comment type="subcellular location">
    <subcellularLocation>
        <location evidence="1">Cell membrane</location>
        <topology evidence="1">Multi-pass membrane protein</topology>
    </subcellularLocation>
</comment>
<dbReference type="GO" id="GO:0005886">
    <property type="term" value="C:plasma membrane"/>
    <property type="evidence" value="ECO:0007669"/>
    <property type="project" value="UniProtKB-SubCell"/>
</dbReference>
<evidence type="ECO:0000313" key="10">
    <source>
        <dbReference type="Proteomes" id="UP001162834"/>
    </source>
</evidence>
<dbReference type="PANTHER" id="PTHR21716">
    <property type="entry name" value="TRANSMEMBRANE PROTEIN"/>
    <property type="match status" value="1"/>
</dbReference>
<dbReference type="Pfam" id="PF01594">
    <property type="entry name" value="AI-2E_transport"/>
    <property type="match status" value="1"/>
</dbReference>
<feature type="transmembrane region" description="Helical" evidence="8">
    <location>
        <begin position="52"/>
        <end position="73"/>
    </location>
</feature>
<protein>
    <recommendedName>
        <fullName evidence="11">AI-2E family transporter</fullName>
    </recommendedName>
</protein>
<feature type="transmembrane region" description="Helical" evidence="8">
    <location>
        <begin position="186"/>
        <end position="206"/>
    </location>
</feature>
<evidence type="ECO:0000256" key="4">
    <source>
        <dbReference type="ARBA" id="ARBA00022475"/>
    </source>
</evidence>
<dbReference type="AlphaFoldDB" id="A0A9E6Y6Z7"/>
<organism evidence="9 10">
    <name type="scientific">Capillimicrobium parvum</name>
    <dbReference type="NCBI Taxonomy" id="2884022"/>
    <lineage>
        <taxon>Bacteria</taxon>
        <taxon>Bacillati</taxon>
        <taxon>Actinomycetota</taxon>
        <taxon>Thermoleophilia</taxon>
        <taxon>Solirubrobacterales</taxon>
        <taxon>Capillimicrobiaceae</taxon>
        <taxon>Capillimicrobium</taxon>
    </lineage>
</organism>
<dbReference type="EMBL" id="CP087164">
    <property type="protein sequence ID" value="UGS39173.1"/>
    <property type="molecule type" value="Genomic_DNA"/>
</dbReference>
<keyword evidence="7 8" id="KW-0472">Membrane</keyword>
<dbReference type="PANTHER" id="PTHR21716:SF53">
    <property type="entry name" value="PERMEASE PERM-RELATED"/>
    <property type="match status" value="1"/>
</dbReference>
<accession>A0A9E6Y6Z7</accession>
<evidence type="ECO:0000256" key="7">
    <source>
        <dbReference type="ARBA" id="ARBA00023136"/>
    </source>
</evidence>
<dbReference type="GO" id="GO:0055085">
    <property type="term" value="P:transmembrane transport"/>
    <property type="evidence" value="ECO:0007669"/>
    <property type="project" value="TreeGrafter"/>
</dbReference>
<comment type="similarity">
    <text evidence="2">Belongs to the autoinducer-2 exporter (AI-2E) (TC 2.A.86) family.</text>
</comment>
<keyword evidence="5 8" id="KW-0812">Transmembrane</keyword>
<dbReference type="KEGG" id="sbae:DSM104329_05605"/>
<keyword evidence="10" id="KW-1185">Reference proteome</keyword>
<sequence>MRVVLIVVAVAITLYAIWLVRKPLEWIFIAGFLAIALTGPVNFLGRFMPRKLAIAATYLGLILIPVLLLAIIVPPIVREATDLAQKAPQYAQDVQNYVNNNKRLRKLDDDYGVVKKIKQEAQKLPNRIGDAASALGNVGVGLVNSIFALVTILILSIFLVSSGPIWTRKLVAMQPVEHRGRLERAFARVGQAVASYVAGAVAQAFIAGVTTFIVLTIMGVPFAAPLAVMVGVLDLVPLVGATIGAILVAFVTVFQNFPTITIIWVVWAIVYQQVENSVIQPQIQRRAVDVHPFGVLVAVLFGSTLFGIIGALLAIPIAATLQIGLREYLEYRREIRARVEEGPAILQPPQPPPGPTSP</sequence>
<evidence type="ECO:0008006" key="11">
    <source>
        <dbReference type="Google" id="ProtNLM"/>
    </source>
</evidence>
<evidence type="ECO:0000256" key="2">
    <source>
        <dbReference type="ARBA" id="ARBA00009773"/>
    </source>
</evidence>
<name>A0A9E6Y6Z7_9ACTN</name>
<evidence type="ECO:0000256" key="8">
    <source>
        <dbReference type="SAM" id="Phobius"/>
    </source>
</evidence>
<feature type="transmembrane region" description="Helical" evidence="8">
    <location>
        <begin position="26"/>
        <end position="45"/>
    </location>
</feature>
<proteinExistence type="inferred from homology"/>
<dbReference type="InterPro" id="IPR002549">
    <property type="entry name" value="AI-2E-like"/>
</dbReference>
<keyword evidence="3" id="KW-0813">Transport</keyword>
<evidence type="ECO:0000256" key="6">
    <source>
        <dbReference type="ARBA" id="ARBA00022989"/>
    </source>
</evidence>
<gene>
    <name evidence="9" type="ORF">DSM104329_05605</name>
</gene>
<keyword evidence="6 8" id="KW-1133">Transmembrane helix</keyword>
<feature type="transmembrane region" description="Helical" evidence="8">
    <location>
        <begin position="146"/>
        <end position="166"/>
    </location>
</feature>
<keyword evidence="4" id="KW-1003">Cell membrane</keyword>
<evidence type="ECO:0000256" key="5">
    <source>
        <dbReference type="ARBA" id="ARBA00022692"/>
    </source>
</evidence>